<dbReference type="KEGG" id="pho:PH1491"/>
<keyword evidence="2" id="KW-1185">Reference proteome</keyword>
<gene>
    <name evidence="1" type="ordered locus">PH1491</name>
</gene>
<dbReference type="EnsemblBacteria" id="BAA30598">
    <property type="protein sequence ID" value="BAA30598"/>
    <property type="gene ID" value="BAA30598"/>
</dbReference>
<accession>O59160</accession>
<proteinExistence type="predicted"/>
<dbReference type="Proteomes" id="UP000000752">
    <property type="component" value="Chromosome"/>
</dbReference>
<organism evidence="1 2">
    <name type="scientific">Pyrococcus horikoshii (strain ATCC 700860 / DSM 12428 / JCM 9974 / NBRC 100139 / OT-3)</name>
    <dbReference type="NCBI Taxonomy" id="70601"/>
    <lineage>
        <taxon>Archaea</taxon>
        <taxon>Methanobacteriati</taxon>
        <taxon>Methanobacteriota</taxon>
        <taxon>Thermococci</taxon>
        <taxon>Thermococcales</taxon>
        <taxon>Thermococcaceae</taxon>
        <taxon>Pyrococcus</taxon>
    </lineage>
</organism>
<evidence type="ECO:0000313" key="1">
    <source>
        <dbReference type="EMBL" id="BAA30598.1"/>
    </source>
</evidence>
<protein>
    <submittedName>
        <fullName evidence="1">Uncharacterized protein</fullName>
    </submittedName>
</protein>
<dbReference type="EMBL" id="BA000001">
    <property type="protein sequence ID" value="BAA30598.1"/>
    <property type="molecule type" value="Genomic_DNA"/>
</dbReference>
<evidence type="ECO:0000313" key="2">
    <source>
        <dbReference type="Proteomes" id="UP000000752"/>
    </source>
</evidence>
<dbReference type="AlphaFoldDB" id="O59160"/>
<name>O59160_PYRHO</name>
<dbReference type="eggNOG" id="arCOG07172">
    <property type="taxonomic scope" value="Archaea"/>
</dbReference>
<reference evidence="1 2" key="1">
    <citation type="journal article" date="1998" name="DNA Res.">
        <title>Complete sequence and gene organization of the genome of a hyper-thermophilic archaebacterium, Pyrococcus horikoshii OT3.</title>
        <authorList>
            <person name="Kawarabayasi Y."/>
            <person name="Sawada M."/>
            <person name="Horikawa H."/>
            <person name="Haikawa Y."/>
            <person name="Hino Y."/>
            <person name="Yamamoto S."/>
            <person name="Sekine M."/>
            <person name="Baba S."/>
            <person name="Kosugi H."/>
            <person name="Hosoyama A."/>
            <person name="Nagai Y."/>
            <person name="Sakai M."/>
            <person name="Ogura K."/>
            <person name="Otuka R."/>
            <person name="Nakazawa H."/>
            <person name="Takamiya M."/>
            <person name="Ohfuku Y."/>
            <person name="Funahashi T."/>
            <person name="Tanaka T."/>
            <person name="Kudoh Y."/>
            <person name="Yamazaki J."/>
            <person name="Kushida N."/>
            <person name="Oguchi A."/>
            <person name="Aoki K."/>
            <person name="Nakamura Y."/>
            <person name="Robb T.F."/>
            <person name="Horikoshi K."/>
            <person name="Masuchi Y."/>
            <person name="Shizuya H."/>
            <person name="Kikuchi H."/>
        </authorList>
    </citation>
    <scope>NUCLEOTIDE SEQUENCE [LARGE SCALE GENOMIC DNA]</scope>
    <source>
        <strain evidence="2">ATCC 700860 / DSM 12428 / JCM 9974 / NBRC 100139 / OT-3</strain>
    </source>
</reference>
<dbReference type="PIR" id="F71024">
    <property type="entry name" value="F71024"/>
</dbReference>
<sequence>MLKRFLIPAEYSTIGLFNADTSGNSLFISSSLTLTPLMSESILIKSIPLLYFGKDGGSILTPITRLTFGLSQGSSPRRITLPLLGLQKPTSSFIRLDFPLPLGPTMRVTPSLIFSETFLNTSTFPIFLCTSSNWPIILPPSKD</sequence>